<gene>
    <name evidence="2" type="ORF">KUTeg_019518</name>
</gene>
<sequence length="179" mass="20421">MISCKRFKGRLTSENTCIWQDYEETVSSYDISEKFKNPKNALSFLLLGFPVSIDETSDDDSEYDPESESENNKTENFDMNIPDNFPNLSHCFAPTLQLVVKDALKHTGNNLKTVIAKAGKINKIIRKSVNASDNLENEKRLQINLQKTGAPHKLSNYERTMLRELCLILKPFEDATIMI</sequence>
<dbReference type="Proteomes" id="UP001217089">
    <property type="component" value="Unassembled WGS sequence"/>
</dbReference>
<feature type="region of interest" description="Disordered" evidence="1">
    <location>
        <begin position="55"/>
        <end position="77"/>
    </location>
</feature>
<name>A0ABQ9EGT0_TEGGR</name>
<protein>
    <submittedName>
        <fullName evidence="2">Uncharacterized protein</fullName>
    </submittedName>
</protein>
<feature type="compositionally biased region" description="Acidic residues" evidence="1">
    <location>
        <begin position="55"/>
        <end position="69"/>
    </location>
</feature>
<evidence type="ECO:0000256" key="1">
    <source>
        <dbReference type="SAM" id="MobiDB-lite"/>
    </source>
</evidence>
<comment type="caution">
    <text evidence="2">The sequence shown here is derived from an EMBL/GenBank/DDBJ whole genome shotgun (WGS) entry which is preliminary data.</text>
</comment>
<evidence type="ECO:0000313" key="2">
    <source>
        <dbReference type="EMBL" id="KAJ8303122.1"/>
    </source>
</evidence>
<organism evidence="2 3">
    <name type="scientific">Tegillarca granosa</name>
    <name type="common">Malaysian cockle</name>
    <name type="synonym">Anadara granosa</name>
    <dbReference type="NCBI Taxonomy" id="220873"/>
    <lineage>
        <taxon>Eukaryota</taxon>
        <taxon>Metazoa</taxon>
        <taxon>Spiralia</taxon>
        <taxon>Lophotrochozoa</taxon>
        <taxon>Mollusca</taxon>
        <taxon>Bivalvia</taxon>
        <taxon>Autobranchia</taxon>
        <taxon>Pteriomorphia</taxon>
        <taxon>Arcoida</taxon>
        <taxon>Arcoidea</taxon>
        <taxon>Arcidae</taxon>
        <taxon>Tegillarca</taxon>
    </lineage>
</organism>
<dbReference type="EMBL" id="JARBDR010000917">
    <property type="protein sequence ID" value="KAJ8303122.1"/>
    <property type="molecule type" value="Genomic_DNA"/>
</dbReference>
<reference evidence="2 3" key="1">
    <citation type="submission" date="2022-12" db="EMBL/GenBank/DDBJ databases">
        <title>Chromosome-level genome of Tegillarca granosa.</title>
        <authorList>
            <person name="Kim J."/>
        </authorList>
    </citation>
    <scope>NUCLEOTIDE SEQUENCE [LARGE SCALE GENOMIC DNA]</scope>
    <source>
        <strain evidence="2">Teg-2019</strain>
        <tissue evidence="2">Adductor muscle</tissue>
    </source>
</reference>
<proteinExistence type="predicted"/>
<keyword evidence="3" id="KW-1185">Reference proteome</keyword>
<accession>A0ABQ9EGT0</accession>
<evidence type="ECO:0000313" key="3">
    <source>
        <dbReference type="Proteomes" id="UP001217089"/>
    </source>
</evidence>